<keyword evidence="2 8" id="KW-0645">Protease</keyword>
<name>A0ABW4Q7M9_9MICC</name>
<dbReference type="EC" id="3.4.-.-" evidence="8"/>
<evidence type="ECO:0000256" key="1">
    <source>
        <dbReference type="ARBA" id="ARBA00008136"/>
    </source>
</evidence>
<keyword evidence="10" id="KW-1185">Reference proteome</keyword>
<dbReference type="PANTHER" id="PTHR13604">
    <property type="entry name" value="DC12-RELATED"/>
    <property type="match status" value="1"/>
</dbReference>
<dbReference type="Proteomes" id="UP001597307">
    <property type="component" value="Unassembled WGS sequence"/>
</dbReference>
<keyword evidence="3" id="KW-0227">DNA damage</keyword>
<evidence type="ECO:0000256" key="5">
    <source>
        <dbReference type="ARBA" id="ARBA00023124"/>
    </source>
</evidence>
<evidence type="ECO:0000256" key="2">
    <source>
        <dbReference type="ARBA" id="ARBA00022670"/>
    </source>
</evidence>
<reference evidence="10" key="1">
    <citation type="journal article" date="2019" name="Int. J. Syst. Evol. Microbiol.">
        <title>The Global Catalogue of Microorganisms (GCM) 10K type strain sequencing project: providing services to taxonomists for standard genome sequencing and annotation.</title>
        <authorList>
            <consortium name="The Broad Institute Genomics Platform"/>
            <consortium name="The Broad Institute Genome Sequencing Center for Infectious Disease"/>
            <person name="Wu L."/>
            <person name="Ma J."/>
        </authorList>
    </citation>
    <scope>NUCLEOTIDE SEQUENCE [LARGE SCALE GENOMIC DNA]</scope>
    <source>
        <strain evidence="10">JCM 11496</strain>
    </source>
</reference>
<dbReference type="Pfam" id="PF02586">
    <property type="entry name" value="SRAP"/>
    <property type="match status" value="1"/>
</dbReference>
<dbReference type="EMBL" id="JBHUGA010000025">
    <property type="protein sequence ID" value="MFD1846711.1"/>
    <property type="molecule type" value="Genomic_DNA"/>
</dbReference>
<keyword evidence="6" id="KW-0238">DNA-binding</keyword>
<organism evidence="9 10">
    <name type="scientific">Arthrobacter flavus</name>
    <dbReference type="NCBI Taxonomy" id="95172"/>
    <lineage>
        <taxon>Bacteria</taxon>
        <taxon>Bacillati</taxon>
        <taxon>Actinomycetota</taxon>
        <taxon>Actinomycetes</taxon>
        <taxon>Micrococcales</taxon>
        <taxon>Micrococcaceae</taxon>
        <taxon>Arthrobacter</taxon>
    </lineage>
</organism>
<evidence type="ECO:0000256" key="8">
    <source>
        <dbReference type="RuleBase" id="RU364100"/>
    </source>
</evidence>
<dbReference type="InterPro" id="IPR036590">
    <property type="entry name" value="SRAP-like"/>
</dbReference>
<sequence length="115" mass="12857">MHKPIDDACYKEQWYSHQDSNKPFFPHTATVCRNGLEGNLIDASATDALGHIHERSPLIIPKDLQADWLDPATTDKNQVRELVNSMPEPHLVPRVVGKEVGSVRNNGPQLIEPAQ</sequence>
<evidence type="ECO:0000313" key="9">
    <source>
        <dbReference type="EMBL" id="MFD1846711.1"/>
    </source>
</evidence>
<evidence type="ECO:0000256" key="6">
    <source>
        <dbReference type="ARBA" id="ARBA00023125"/>
    </source>
</evidence>
<evidence type="ECO:0000313" key="10">
    <source>
        <dbReference type="Proteomes" id="UP001597307"/>
    </source>
</evidence>
<comment type="similarity">
    <text evidence="1 8">Belongs to the SOS response-associated peptidase family.</text>
</comment>
<accession>A0ABW4Q7M9</accession>
<evidence type="ECO:0000256" key="4">
    <source>
        <dbReference type="ARBA" id="ARBA00022801"/>
    </source>
</evidence>
<dbReference type="RefSeq" id="WP_343878611.1">
    <property type="nucleotide sequence ID" value="NZ_BAAAIJ010000021.1"/>
</dbReference>
<comment type="caution">
    <text evidence="9">The sequence shown here is derived from an EMBL/GenBank/DDBJ whole genome shotgun (WGS) entry which is preliminary data.</text>
</comment>
<dbReference type="Gene3D" id="3.90.1680.10">
    <property type="entry name" value="SOS response associated peptidase-like"/>
    <property type="match status" value="1"/>
</dbReference>
<keyword evidence="5" id="KW-0190">Covalent protein-DNA linkage</keyword>
<protein>
    <recommendedName>
        <fullName evidence="8">Abasic site processing protein</fullName>
        <ecNumber evidence="8">3.4.-.-</ecNumber>
    </recommendedName>
</protein>
<dbReference type="InterPro" id="IPR003738">
    <property type="entry name" value="SRAP"/>
</dbReference>
<evidence type="ECO:0000256" key="7">
    <source>
        <dbReference type="ARBA" id="ARBA00023239"/>
    </source>
</evidence>
<evidence type="ECO:0000256" key="3">
    <source>
        <dbReference type="ARBA" id="ARBA00022763"/>
    </source>
</evidence>
<dbReference type="PANTHER" id="PTHR13604:SF0">
    <property type="entry name" value="ABASIC SITE PROCESSING PROTEIN HMCES"/>
    <property type="match status" value="1"/>
</dbReference>
<keyword evidence="7" id="KW-0456">Lyase</keyword>
<keyword evidence="4 8" id="KW-0378">Hydrolase</keyword>
<dbReference type="SUPFAM" id="SSF143081">
    <property type="entry name" value="BB1717-like"/>
    <property type="match status" value="1"/>
</dbReference>
<gene>
    <name evidence="9" type="ORF">ACFSFX_08890</name>
</gene>
<proteinExistence type="inferred from homology"/>